<protein>
    <submittedName>
        <fullName evidence="2">Uncharacterized protein LOC104772131</fullName>
    </submittedName>
</protein>
<dbReference type="RefSeq" id="XP_010495078.1">
    <property type="nucleotide sequence ID" value="XM_010496776.1"/>
</dbReference>
<dbReference type="GeneID" id="104772131"/>
<name>A0ABM0Y3Z7_CAMSA</name>
<proteinExistence type="predicted"/>
<accession>A0ABM0Y3Z7</accession>
<reference evidence="1" key="1">
    <citation type="journal article" date="2014" name="Nat. Commun.">
        <title>The emerging biofuel crop Camelina sativa retains a highly undifferentiated hexaploid genome structure.</title>
        <authorList>
            <person name="Kagale S."/>
            <person name="Koh C."/>
            <person name="Nixon J."/>
            <person name="Bollina V."/>
            <person name="Clarke W.E."/>
            <person name="Tuteja R."/>
            <person name="Spillane C."/>
            <person name="Robinson S.J."/>
            <person name="Links M.G."/>
            <person name="Clarke C."/>
            <person name="Higgins E.E."/>
            <person name="Huebert T."/>
            <person name="Sharpe A.G."/>
            <person name="Parkin I.A."/>
        </authorList>
    </citation>
    <scope>NUCLEOTIDE SEQUENCE [LARGE SCALE GENOMIC DNA]</scope>
    <source>
        <strain evidence="1">cv. DH55</strain>
    </source>
</reference>
<organism evidence="1 2">
    <name type="scientific">Camelina sativa</name>
    <name type="common">False flax</name>
    <name type="synonym">Myagrum sativum</name>
    <dbReference type="NCBI Taxonomy" id="90675"/>
    <lineage>
        <taxon>Eukaryota</taxon>
        <taxon>Viridiplantae</taxon>
        <taxon>Streptophyta</taxon>
        <taxon>Embryophyta</taxon>
        <taxon>Tracheophyta</taxon>
        <taxon>Spermatophyta</taxon>
        <taxon>Magnoliopsida</taxon>
        <taxon>eudicotyledons</taxon>
        <taxon>Gunneridae</taxon>
        <taxon>Pentapetalae</taxon>
        <taxon>rosids</taxon>
        <taxon>malvids</taxon>
        <taxon>Brassicales</taxon>
        <taxon>Brassicaceae</taxon>
        <taxon>Camelineae</taxon>
        <taxon>Camelina</taxon>
    </lineage>
</organism>
<evidence type="ECO:0000313" key="1">
    <source>
        <dbReference type="Proteomes" id="UP000694864"/>
    </source>
</evidence>
<gene>
    <name evidence="2" type="primary">LOC104772131</name>
</gene>
<reference evidence="2" key="2">
    <citation type="submission" date="2025-08" db="UniProtKB">
        <authorList>
            <consortium name="RefSeq"/>
        </authorList>
    </citation>
    <scope>IDENTIFICATION</scope>
    <source>
        <tissue evidence="2">Leaf</tissue>
    </source>
</reference>
<dbReference type="Proteomes" id="UP000694864">
    <property type="component" value="Chromosome 20"/>
</dbReference>
<evidence type="ECO:0000313" key="2">
    <source>
        <dbReference type="RefSeq" id="XP_010495078.1"/>
    </source>
</evidence>
<keyword evidence="1" id="KW-1185">Reference proteome</keyword>
<sequence length="200" mass="22008">MEERSKRWQLIASETTFANRFAPFNDANRFPAQSHKLPIAMLHTGFAGLIPRGSEDMAFIDLICMCHMAFMAEFSLLVSPQEHRSFHALYENQKTYNEAARGPGSIPDEDRIIYLLAFGLLSSDSLDKMLAVAARVSSLIGRQEASVTIDSFTIVEGHVKIVGDDAKPQELLTLAKKIADASSSMRSQSQVTAVDSLDGV</sequence>